<dbReference type="InterPro" id="IPR050681">
    <property type="entry name" value="CDF/SLC30A"/>
</dbReference>
<comment type="similarity">
    <text evidence="2">Belongs to the cation diffusion facilitator (CDF) transporter (TC 2.A.4) family. SLC30A subfamily.</text>
</comment>
<dbReference type="AlphaFoldDB" id="A0A853F5Z8"/>
<evidence type="ECO:0000256" key="10">
    <source>
        <dbReference type="SAM" id="Phobius"/>
    </source>
</evidence>
<evidence type="ECO:0000256" key="9">
    <source>
        <dbReference type="SAM" id="MobiDB-lite"/>
    </source>
</evidence>
<dbReference type="InterPro" id="IPR027469">
    <property type="entry name" value="Cation_efflux_TMD_sf"/>
</dbReference>
<feature type="compositionally biased region" description="Basic and acidic residues" evidence="9">
    <location>
        <begin position="1"/>
        <end position="12"/>
    </location>
</feature>
<dbReference type="Pfam" id="PF01545">
    <property type="entry name" value="Cation_efflux"/>
    <property type="match status" value="1"/>
</dbReference>
<comment type="subcellular location">
    <subcellularLocation>
        <location evidence="1">Membrane</location>
        <topology evidence="1">Multi-pass membrane protein</topology>
    </subcellularLocation>
</comment>
<proteinExistence type="inferred from homology"/>
<feature type="domain" description="Cation efflux protein transmembrane" evidence="11">
    <location>
        <begin position="42"/>
        <end position="230"/>
    </location>
</feature>
<evidence type="ECO:0000259" key="12">
    <source>
        <dbReference type="Pfam" id="PF16916"/>
    </source>
</evidence>
<dbReference type="SUPFAM" id="SSF160240">
    <property type="entry name" value="Cation efflux protein cytoplasmic domain-like"/>
    <property type="match status" value="1"/>
</dbReference>
<evidence type="ECO:0000256" key="7">
    <source>
        <dbReference type="ARBA" id="ARBA00023065"/>
    </source>
</evidence>
<dbReference type="SUPFAM" id="SSF161111">
    <property type="entry name" value="Cation efflux protein transmembrane domain-like"/>
    <property type="match status" value="1"/>
</dbReference>
<reference evidence="13 14" key="1">
    <citation type="submission" date="2020-07" db="EMBL/GenBank/DDBJ databases">
        <title>Taxonomic revisions and descriptions of new bacterial species based on genomic comparisons in the high-G+C-content subgroup of the family Alcaligenaceae.</title>
        <authorList>
            <person name="Szabo A."/>
            <person name="Felfoldi T."/>
        </authorList>
    </citation>
    <scope>NUCLEOTIDE SEQUENCE [LARGE SCALE GENOMIC DNA]</scope>
    <source>
        <strain evidence="13 14">DSM 25264</strain>
    </source>
</reference>
<comment type="caution">
    <text evidence="13">The sequence shown here is derived from an EMBL/GenBank/DDBJ whole genome shotgun (WGS) entry which is preliminary data.</text>
</comment>
<accession>A0A853F5Z8</accession>
<feature type="transmembrane region" description="Helical" evidence="10">
    <location>
        <begin position="137"/>
        <end position="161"/>
    </location>
</feature>
<dbReference type="EMBL" id="JACCEW010000001">
    <property type="protein sequence ID" value="NYT35965.1"/>
    <property type="molecule type" value="Genomic_DNA"/>
</dbReference>
<dbReference type="InterPro" id="IPR027470">
    <property type="entry name" value="Cation_efflux_CTD"/>
</dbReference>
<dbReference type="InterPro" id="IPR002524">
    <property type="entry name" value="Cation_efflux"/>
</dbReference>
<dbReference type="Gene3D" id="1.20.1510.10">
    <property type="entry name" value="Cation efflux protein transmembrane domain"/>
    <property type="match status" value="1"/>
</dbReference>
<sequence>MHDHSHTGAAHEHGHHGHHHHHGPGGHNHAAGITDERRIAWAFGIIVVFLLVEVAGGLFSGSLALLADAGHMASDAAALGFSWFALRIGRREATEQLSYGYRRMEILAAFVNGLALFFIAVWIVVEAVGRFIEPVAVMGLPMLAVACAGLLANIVAFVVLNGGSQANLNMRSALLHVLGDMLGSVAAIAAALIIMWTGWMPIDPILSVLVALIVLRGAWHIIRSSGHILLEGAPSGVSIADIKADLEQNVAQVSDAHHIHVWSMTAEQHLLTVHVVPRTGAQPRDVVAAIKARVAERFNILHVTVQVEEDGCADTDEASGQCCG</sequence>
<evidence type="ECO:0000313" key="14">
    <source>
        <dbReference type="Proteomes" id="UP000580517"/>
    </source>
</evidence>
<feature type="transmembrane region" description="Helical" evidence="10">
    <location>
        <begin position="106"/>
        <end position="125"/>
    </location>
</feature>
<evidence type="ECO:0000256" key="8">
    <source>
        <dbReference type="ARBA" id="ARBA00023136"/>
    </source>
</evidence>
<dbReference type="PANTHER" id="PTHR11562">
    <property type="entry name" value="CATION EFFLUX PROTEIN/ ZINC TRANSPORTER"/>
    <property type="match status" value="1"/>
</dbReference>
<dbReference type="NCBIfam" id="TIGR01297">
    <property type="entry name" value="CDF"/>
    <property type="match status" value="1"/>
</dbReference>
<dbReference type="GO" id="GO:0005886">
    <property type="term" value="C:plasma membrane"/>
    <property type="evidence" value="ECO:0007669"/>
    <property type="project" value="TreeGrafter"/>
</dbReference>
<feature type="region of interest" description="Disordered" evidence="9">
    <location>
        <begin position="1"/>
        <end position="29"/>
    </location>
</feature>
<protein>
    <submittedName>
        <fullName evidence="13">Cation transporter</fullName>
    </submittedName>
</protein>
<evidence type="ECO:0000256" key="2">
    <source>
        <dbReference type="ARBA" id="ARBA00008873"/>
    </source>
</evidence>
<dbReference type="PANTHER" id="PTHR11562:SF17">
    <property type="entry name" value="RE54080P-RELATED"/>
    <property type="match status" value="1"/>
</dbReference>
<dbReference type="RefSeq" id="WP_129967887.1">
    <property type="nucleotide sequence ID" value="NZ_JACCEW010000001.1"/>
</dbReference>
<dbReference type="InterPro" id="IPR058533">
    <property type="entry name" value="Cation_efflux_TM"/>
</dbReference>
<feature type="transmembrane region" description="Helical" evidence="10">
    <location>
        <begin position="65"/>
        <end position="86"/>
    </location>
</feature>
<keyword evidence="8 10" id="KW-0472">Membrane</keyword>
<keyword evidence="5" id="KW-0862">Zinc</keyword>
<gene>
    <name evidence="13" type="ORF">H0A68_03705</name>
</gene>
<keyword evidence="5" id="KW-0864">Zinc transport</keyword>
<organism evidence="13 14">
    <name type="scientific">Allopusillimonas soli</name>
    <dbReference type="NCBI Taxonomy" id="659016"/>
    <lineage>
        <taxon>Bacteria</taxon>
        <taxon>Pseudomonadati</taxon>
        <taxon>Pseudomonadota</taxon>
        <taxon>Betaproteobacteria</taxon>
        <taxon>Burkholderiales</taxon>
        <taxon>Alcaligenaceae</taxon>
        <taxon>Allopusillimonas</taxon>
    </lineage>
</organism>
<evidence type="ECO:0000256" key="6">
    <source>
        <dbReference type="ARBA" id="ARBA00022989"/>
    </source>
</evidence>
<feature type="transmembrane region" description="Helical" evidence="10">
    <location>
        <begin position="173"/>
        <end position="199"/>
    </location>
</feature>
<feature type="domain" description="Cation efflux protein cytoplasmic" evidence="12">
    <location>
        <begin position="234"/>
        <end position="309"/>
    </location>
</feature>
<dbReference type="Pfam" id="PF16916">
    <property type="entry name" value="ZT_dimer"/>
    <property type="match status" value="1"/>
</dbReference>
<evidence type="ECO:0000259" key="11">
    <source>
        <dbReference type="Pfam" id="PF01545"/>
    </source>
</evidence>
<evidence type="ECO:0000313" key="13">
    <source>
        <dbReference type="EMBL" id="NYT35965.1"/>
    </source>
</evidence>
<feature type="transmembrane region" description="Helical" evidence="10">
    <location>
        <begin position="205"/>
        <end position="222"/>
    </location>
</feature>
<keyword evidence="3" id="KW-0813">Transport</keyword>
<keyword evidence="14" id="KW-1185">Reference proteome</keyword>
<dbReference type="GO" id="GO:0005385">
    <property type="term" value="F:zinc ion transmembrane transporter activity"/>
    <property type="evidence" value="ECO:0007669"/>
    <property type="project" value="TreeGrafter"/>
</dbReference>
<keyword evidence="6 10" id="KW-1133">Transmembrane helix</keyword>
<evidence type="ECO:0000256" key="4">
    <source>
        <dbReference type="ARBA" id="ARBA00022692"/>
    </source>
</evidence>
<keyword evidence="7" id="KW-0406">Ion transport</keyword>
<name>A0A853F5Z8_9BURK</name>
<evidence type="ECO:0000256" key="1">
    <source>
        <dbReference type="ARBA" id="ARBA00004141"/>
    </source>
</evidence>
<evidence type="ECO:0000256" key="5">
    <source>
        <dbReference type="ARBA" id="ARBA00022906"/>
    </source>
</evidence>
<dbReference type="Proteomes" id="UP000580517">
    <property type="component" value="Unassembled WGS sequence"/>
</dbReference>
<evidence type="ECO:0000256" key="3">
    <source>
        <dbReference type="ARBA" id="ARBA00022448"/>
    </source>
</evidence>
<dbReference type="OrthoDB" id="9809646at2"/>
<keyword evidence="4 10" id="KW-0812">Transmembrane</keyword>
<feature type="compositionally biased region" description="Basic residues" evidence="9">
    <location>
        <begin position="13"/>
        <end position="24"/>
    </location>
</feature>
<dbReference type="InterPro" id="IPR036837">
    <property type="entry name" value="Cation_efflux_CTD_sf"/>
</dbReference>
<feature type="transmembrane region" description="Helical" evidence="10">
    <location>
        <begin position="39"/>
        <end position="59"/>
    </location>
</feature>